<dbReference type="Proteomes" id="UP001516023">
    <property type="component" value="Unassembled WGS sequence"/>
</dbReference>
<evidence type="ECO:0000313" key="2">
    <source>
        <dbReference type="EMBL" id="KAL3804323.1"/>
    </source>
</evidence>
<keyword evidence="3" id="KW-1185">Reference proteome</keyword>
<dbReference type="Gene3D" id="2.130.10.130">
    <property type="entry name" value="Integrin alpha, N-terminal"/>
    <property type="match status" value="1"/>
</dbReference>
<organism evidence="2 3">
    <name type="scientific">Cyclotella cryptica</name>
    <dbReference type="NCBI Taxonomy" id="29204"/>
    <lineage>
        <taxon>Eukaryota</taxon>
        <taxon>Sar</taxon>
        <taxon>Stramenopiles</taxon>
        <taxon>Ochrophyta</taxon>
        <taxon>Bacillariophyta</taxon>
        <taxon>Coscinodiscophyceae</taxon>
        <taxon>Thalassiosirophycidae</taxon>
        <taxon>Stephanodiscales</taxon>
        <taxon>Stephanodiscaceae</taxon>
        <taxon>Cyclotella</taxon>
    </lineage>
</organism>
<dbReference type="InterPro" id="IPR013519">
    <property type="entry name" value="Int_alpha_beta-p"/>
</dbReference>
<name>A0ABD3QVS6_9STRA</name>
<dbReference type="AlphaFoldDB" id="A0ABD3QVS6"/>
<dbReference type="PANTHER" id="PTHR36220:SF1">
    <property type="entry name" value="GAMMA TUBULIN COMPLEX COMPONENT C-TERMINAL DOMAIN-CONTAINING PROTEIN"/>
    <property type="match status" value="1"/>
</dbReference>
<dbReference type="EMBL" id="JABMIG020000008">
    <property type="protein sequence ID" value="KAL3804323.1"/>
    <property type="molecule type" value="Genomic_DNA"/>
</dbReference>
<dbReference type="PANTHER" id="PTHR36220">
    <property type="entry name" value="UNNAMED PRODUCT"/>
    <property type="match status" value="1"/>
</dbReference>
<accession>A0ABD3QVS6</accession>
<gene>
    <name evidence="2" type="ORF">HJC23_011251</name>
</gene>
<evidence type="ECO:0000313" key="3">
    <source>
        <dbReference type="Proteomes" id="UP001516023"/>
    </source>
</evidence>
<comment type="caution">
    <text evidence="2">The sequence shown here is derived from an EMBL/GenBank/DDBJ whole genome shotgun (WGS) entry which is preliminary data.</text>
</comment>
<feature type="repeat" description="FG-GAP" evidence="1">
    <location>
        <begin position="434"/>
        <end position="485"/>
    </location>
</feature>
<protein>
    <submittedName>
        <fullName evidence="2">Uncharacterized protein</fullName>
    </submittedName>
</protein>
<reference evidence="2 3" key="1">
    <citation type="journal article" date="2020" name="G3 (Bethesda)">
        <title>Improved Reference Genome for Cyclotella cryptica CCMP332, a Model for Cell Wall Morphogenesis, Salinity Adaptation, and Lipid Production in Diatoms (Bacillariophyta).</title>
        <authorList>
            <person name="Roberts W.R."/>
            <person name="Downey K.M."/>
            <person name="Ruck E.C."/>
            <person name="Traller J.C."/>
            <person name="Alverson A.J."/>
        </authorList>
    </citation>
    <scope>NUCLEOTIDE SEQUENCE [LARGE SCALE GENOMIC DNA]</scope>
    <source>
        <strain evidence="2 3">CCMP332</strain>
    </source>
</reference>
<dbReference type="InterPro" id="IPR028994">
    <property type="entry name" value="Integrin_alpha_N"/>
</dbReference>
<evidence type="ECO:0000256" key="1">
    <source>
        <dbReference type="PROSITE-ProRule" id="PRU00803"/>
    </source>
</evidence>
<dbReference type="PROSITE" id="PS51470">
    <property type="entry name" value="FG_GAP"/>
    <property type="match status" value="1"/>
</dbReference>
<sequence length="615" mass="66802">MALQNPPLFSNKSFAEEALRTKAHSPEIIQSEDGPVSPAQIETRCKEEKTHKATFPGYPVLLTPDENAPPVPTSQVAALYEDIKANNIVKNERTCDTASLVLSSQASSATCTTTSRSTPPGLLDRPSASIVNADKTSTTSSSITTGSLELIEGATTSPPCRSETTSTAPPTFSFDSTLNDVVLSTFYTVQAELVPDSTSMQVAILTGVFSERDSPSGETTNTQHVFSKKHPNHSDLCASLKNILFETECDDCQPNIGIDGSTVVVAKNNKYVQFLTESNISGVLEVECTIGINYSAWMVLVTDNMTAVGGGNETRGEGAVHLFEKNSSGEWYETDVILPKYIDKSSRFGTYISHDRDKMAIGAVNDSISVYTDANGSWEVETLVSPPDVPNINNFGKTVEIKENLIVVGDRIFGDPRRGAVFIFIYDASLKSWQLTANITNDDCDNWFGTSLSILDDGLVVGCPRENGGIGAAYYYRGSHRKTQYKLFQKIQASNGTYYDNFAHNLQLSIDREHTMAVTNRTGLPHDTASRTLMFRPPSFTIFRTFSLPPSPHDLLLFSPSFTPVLAANEPTQSNQISLPLVSLPLRPSTLASLLRCRSASTGDVALAIGIAPWN</sequence>
<proteinExistence type="predicted"/>